<evidence type="ECO:0000259" key="5">
    <source>
        <dbReference type="Pfam" id="PF12624"/>
    </source>
</evidence>
<evidence type="ECO:0000256" key="2">
    <source>
        <dbReference type="ARBA" id="ARBA00022448"/>
    </source>
</evidence>
<feature type="domain" description="VPS13-like middle region" evidence="6">
    <location>
        <begin position="1061"/>
        <end position="1882"/>
    </location>
</feature>
<feature type="domain" description="Chorein N-terminal" evidence="5">
    <location>
        <begin position="552"/>
        <end position="821"/>
    </location>
</feature>
<evidence type="ECO:0000313" key="9">
    <source>
        <dbReference type="EMBL" id="CAJ0593720.1"/>
    </source>
</evidence>
<dbReference type="Pfam" id="PF25036">
    <property type="entry name" value="VPS13_VAB"/>
    <property type="match status" value="1"/>
</dbReference>
<name>A0AA36DU41_CYLNA</name>
<dbReference type="Pfam" id="PF25033">
    <property type="entry name" value="VPS13_M"/>
    <property type="match status" value="1"/>
</dbReference>
<gene>
    <name evidence="9" type="ORF">CYNAS_LOCUS5703</name>
</gene>
<dbReference type="InterPro" id="IPR026847">
    <property type="entry name" value="VPS13"/>
</dbReference>
<dbReference type="InterPro" id="IPR026854">
    <property type="entry name" value="VPS13_N"/>
</dbReference>
<comment type="similarity">
    <text evidence="1">Belongs to the VPS13 family.</text>
</comment>
<dbReference type="EMBL" id="CATQJL010000112">
    <property type="protein sequence ID" value="CAJ0593720.1"/>
    <property type="molecule type" value="Genomic_DNA"/>
</dbReference>
<comment type="caution">
    <text evidence="9">The sequence shown here is derived from an EMBL/GenBank/DDBJ whole genome shotgun (WGS) entry which is preliminary data.</text>
</comment>
<evidence type="ECO:0000313" key="10">
    <source>
        <dbReference type="Proteomes" id="UP001176961"/>
    </source>
</evidence>
<dbReference type="InterPro" id="IPR056748">
    <property type="entry name" value="VPS13-like_C"/>
</dbReference>
<keyword evidence="2" id="KW-0813">Transport</keyword>
<reference evidence="9" key="1">
    <citation type="submission" date="2023-07" db="EMBL/GenBank/DDBJ databases">
        <authorList>
            <consortium name="CYATHOMIX"/>
        </authorList>
    </citation>
    <scope>NUCLEOTIDE SEQUENCE</scope>
    <source>
        <strain evidence="9">N/A</strain>
    </source>
</reference>
<feature type="region of interest" description="Disordered" evidence="4">
    <location>
        <begin position="1003"/>
        <end position="1035"/>
    </location>
</feature>
<dbReference type="GO" id="GO:0006869">
    <property type="term" value="P:lipid transport"/>
    <property type="evidence" value="ECO:0007669"/>
    <property type="project" value="UniProtKB-KW"/>
</dbReference>
<dbReference type="PANTHER" id="PTHR16166:SF93">
    <property type="entry name" value="INTERMEMBRANE LIPID TRANSFER PROTEIN VPS13"/>
    <property type="match status" value="1"/>
</dbReference>
<dbReference type="GO" id="GO:0045053">
    <property type="term" value="P:protein retention in Golgi apparatus"/>
    <property type="evidence" value="ECO:0007669"/>
    <property type="project" value="TreeGrafter"/>
</dbReference>
<accession>A0AA36DU41</accession>
<evidence type="ECO:0000256" key="4">
    <source>
        <dbReference type="SAM" id="MobiDB-lite"/>
    </source>
</evidence>
<organism evidence="9 10">
    <name type="scientific">Cylicocyclus nassatus</name>
    <name type="common">Nematode worm</name>
    <dbReference type="NCBI Taxonomy" id="53992"/>
    <lineage>
        <taxon>Eukaryota</taxon>
        <taxon>Metazoa</taxon>
        <taxon>Ecdysozoa</taxon>
        <taxon>Nematoda</taxon>
        <taxon>Chromadorea</taxon>
        <taxon>Rhabditida</taxon>
        <taxon>Rhabditina</taxon>
        <taxon>Rhabditomorpha</taxon>
        <taxon>Strongyloidea</taxon>
        <taxon>Strongylidae</taxon>
        <taxon>Cylicocyclus</taxon>
    </lineage>
</organism>
<evidence type="ECO:0000259" key="7">
    <source>
        <dbReference type="Pfam" id="PF25036"/>
    </source>
</evidence>
<feature type="region of interest" description="Disordered" evidence="4">
    <location>
        <begin position="1345"/>
        <end position="1400"/>
    </location>
</feature>
<evidence type="ECO:0000259" key="6">
    <source>
        <dbReference type="Pfam" id="PF25033"/>
    </source>
</evidence>
<feature type="compositionally biased region" description="Basic and acidic residues" evidence="4">
    <location>
        <begin position="1360"/>
        <end position="1388"/>
    </location>
</feature>
<dbReference type="InterPro" id="IPR009543">
    <property type="entry name" value="VPS13_VAB"/>
</dbReference>
<keyword evidence="10" id="KW-1185">Reference proteome</keyword>
<feature type="domain" description="Vacuolar protein sorting-associated protein 13 VPS13 adaptor binding" evidence="7">
    <location>
        <begin position="1963"/>
        <end position="2485"/>
    </location>
</feature>
<sequence>MVFESLVADLLNRFLGDFVDNLDASQLNIGIWGGDVKLENLEVKETALDDLDLPVKLKFGYLSSLVLKIPWKNLYNEPVIATIDGLYLIVVPNKGVVYNEEKAKKNAAEVKQKTLARLEEARKNRRKPPDPTQDTFVEKMVTQVIKNLQVSISNIHVRFEDKYTNRHRPFVAGVTLEKLDFQTTTENWIPTIHRDIVKIFHKLVLLDNLSVYWNSGSELFSDLQDKAEIRTKLQGTIHTGRNPPTGYKYILEPISMQAKLKLNQKPESDGTNWKTPKIDLSVDMKTLALAIGKFQYQDILLFLEAQERFNLATQYLKYRPNLNEFRGHYKEWWHFAYTSILEEKVRRRRKNWSWPRMQAHRKLLREYRDAWVEVLTEKSPGSAVDEIVKRAEEQLDVFNVNIARQQAEMDVDRQGLKRVEDQPQGWLAWGKSWFGGGEEKPHAEKKKDFADQFNEAMTPEEKAKLFEAIDYQENIPPTNYPKEFVENKFDFRLGQVAVIVDGAVSLFLLDLRAGVEQRPSANAMNLKSTIQELRMDGCGAEMLRVRDPSKPWLYLCVDTNPLHGKYDQSVELAIAPVNLKYHAPAVNNAVDVFKPPESVKLNQLTALAMSRYEEVKARSVTGLAHAVENRSRLVLDIQIQPATIYVSEGGVYDANKPTLLADLGLLSITTIESDPDALAHQDKLHQLMDKAYDKFRVKLSNVVVALAENVAEGRAALTDKESPLHILKPTGLDIQIHKCSIDDLRLPRMRVIGLLPDIVIGISDIRLLELTRLLLSIPRPEPDMEAVAIEEKILESTEIKVKDRAKMKTIMEVQEIESDEQPPQEGVVEGEKKTTEQQIQVELDLCLNQVGVIVSRKNDVLCEVSILRMGCKLQMRTFDMVIKAELGAIRVSMPMFKSIDPKRDCLYFIDNDEEEGALMTLKYVQANKESPFFATEYNSTEQYIDFKFRKLTISLHQEGLMELKLFGEKVQKEIADLQKDTDNTDRPVSQAIEQGARKLSRQLSGSMSSMAGRDELQRQTSITGRRRTKRSKAEEEELAARIVKMRLEASVGSLAVAIGTEKSLDTWIAIENIRADVKMTVKAMNVLATLHTVKMEDMTEGALYKKLLAVTGDKEMLRFEMIQYQRTDKEKQAMLPSDIDMAVKVRLAQMQFVFLNLWLSRLMAWMAPFQAEAARAAAAAQAAASEKAAEAAENVKQILVESPPRIQLDVQLEAPIILVPQHSQSHNAIVVILGKLIVNNHITGDKRNQKLIMDRMEVKLLDMNFGIGRVNEDASDVQTSCEILEPLSFNIIVHRNLVFGTVKDLPELAVDAQIPSLALSMSEHDYNTIMQTLSGNLAEGAELAKTSPPEMCPATVPDAALREEPTKDTQETDKLQLERKKTQKKESASPRPVSPTSITPTVPMSRIVFQFTLDKIVAILYMGGGEDQSNRNPADAFAAMRLQGLKLSGAIKEDNHMNVAISLNTFTMTDERRGKTKIPQLLDKKSQKQDERFLALAFSQDAQQNKNVKLKMSAFFIILAPEFLGCLSKFFTVDKSEEDLQIEAEVKAVGPQKTVSTQAAGGGDAAVDPEAPPPSIVLDCDMQGVEVILVESSLNPEDSQALILTFNMRMVATPSPATQVMSGGIEDLAVYSSYYAPERRNEITYEVLKPMNIGIEMKIENATKATDVVLKISPMELRMSPSIIRLLSAVNMEFASSSASDRTDGSSLTPKLRSFPQYWKPRRFDKRKYWFFLAPTAEEACEDNIDDAADKAVTKRAPIEHAHVEMERINFTLESGDSSVPVPLIFMQILVNAEASGWSSALRASADLSLQMSYYNEASSVWEPVIEPVEVGTDKWGPWNLTMTVKGRNKMDPLDNSPGMDVKIDAEDILNVTVTRSLLSLLNKVSEAFAHAAKQISPPTTRQLPGSSAFLVLNESGIIIKMSDSDTLQVSLNGEDVEAPHGRFVDLRMNKEAAAVAAESQAKERLSSNQTELSADLRINLLDTVRNIKIGRAGKVAVPLPKKSDGGKQWKIIAETTIENGRRLITFTSHVSVTNHLDVPMELYSKNNTNLDLFGTVSPGETLHLVVPLLFSATGEIFFRPANDNSRCEVSFESLTWHQFTHQMRQVIRCDLSEDTTQGYFFETVVLEEKVREGVDKETEVYSVHLYPPLQFHNVLPFPITFEIPVAMDLEPGQSIQLNMVPGHRMRLWAPYLGEMYSLDMTIPEDKPELQVVALNTDTGSAELLLGLHWSTEYGDLKAYLYAPFWLVNNTSMTLKHMESGGNLLRNSTQCMPCRKAHPTQQEAEYAVKHLPDENPLILPFPSTDFSKKKKSRVLVEEAGAWSEEFPLDTVGNPARITCKGKDRDFELTVDIKLCSSGLTKIVTFNPFYLVSNLGKWDMQVREEGQSAWVDVPAEKCIGIWPIQKSKRKFLCARYTGQQQESLLFPITENFDTLCQIDNDNIGVEVCVTTSESSVAVHLTPFQPGMAPVCIMNDLNVPVNFGQKGHKMDSLASNEMIFFTWDSVTDERIMRFTIGDYEGEDKLDQNRIADVQMDHNVRKFAYLANFLIGRQRFLLFTRDLDIARSAYGVWETDKVDMQAEVALQGVGLSIVDNTVGKELLYIGISSSDILWEEEVKKGRFKPFAVKIMQALEEKYQEHLLEPKDGYQPLEQYEVSMANMIMKKKKGKEVKIRRIFEKGIWATYGKSAERTRVHLKVNHLQVDNQLATCVFPRVLAVVPPPKSIVADNAPKPFIELSFFQRQSEYSSVPEVEYAKMLVQEFAVQADQGLINAILALIASEVNKQPYGKEMFETDMNTALERLEDKAKQYRSNQPKAFYNHLHISPLMIHLSFSQGGTTGEGGSGGAMPIQSEFFKVLFQSVGVSVTELQDVIFKLAYFQRERQFYRTDQLKSEIISHYTMQALRQMYVLVLGLDIIGNPFGLVRDLSAGVEDLFYQPFQGLVQGPEEFAAGVALGVQSMFGHAVGGAAGAVGRITGTVGKGVAALTFDSEYQRKRQEDLNRRPQSFGEGMARGVKGLGMGVVEGITGVVTKPIEGAKHEGGLGFMKGVGKGLIGVVTRPVSGVVDFASSTMHSVRTVAGAGKEAGALRPPRVIRPDLIIKPYSQHEALGFKVFNDTDHGELAETDEFITYAPITDRIVLLVTNAQLVLSKRADMMGTWSTEWQTDYDKIKEPIFVQNGIKIILKEKKRGFLGIGSTEGKIITFENAEAIQQKVLAAYKAATQLPT</sequence>
<protein>
    <submittedName>
        <fullName evidence="9">Uncharacterized protein</fullName>
    </submittedName>
</protein>
<keyword evidence="3" id="KW-0445">Lipid transport</keyword>
<dbReference type="Pfam" id="PF25037">
    <property type="entry name" value="VPS13_C"/>
    <property type="match status" value="1"/>
</dbReference>
<dbReference type="InterPro" id="IPR056747">
    <property type="entry name" value="VPS13-like_M"/>
</dbReference>
<dbReference type="Pfam" id="PF12624">
    <property type="entry name" value="VPS13_N"/>
    <property type="match status" value="2"/>
</dbReference>
<proteinExistence type="inferred from homology"/>
<evidence type="ECO:0000256" key="1">
    <source>
        <dbReference type="ARBA" id="ARBA00006545"/>
    </source>
</evidence>
<evidence type="ECO:0000259" key="8">
    <source>
        <dbReference type="Pfam" id="PF25037"/>
    </source>
</evidence>
<feature type="domain" description="Intermembrane lipid transfer protein VPS13-like C-terminal" evidence="8">
    <location>
        <begin position="3086"/>
        <end position="3204"/>
    </location>
</feature>
<dbReference type="GO" id="GO:0006623">
    <property type="term" value="P:protein targeting to vacuole"/>
    <property type="evidence" value="ECO:0007669"/>
    <property type="project" value="TreeGrafter"/>
</dbReference>
<feature type="domain" description="Chorein N-terminal" evidence="5">
    <location>
        <begin position="2"/>
        <end position="524"/>
    </location>
</feature>
<feature type="compositionally biased region" description="Low complexity" evidence="4">
    <location>
        <begin position="1389"/>
        <end position="1400"/>
    </location>
</feature>
<dbReference type="Proteomes" id="UP001176961">
    <property type="component" value="Unassembled WGS sequence"/>
</dbReference>
<evidence type="ECO:0000256" key="3">
    <source>
        <dbReference type="ARBA" id="ARBA00023055"/>
    </source>
</evidence>
<feature type="region of interest" description="Disordered" evidence="4">
    <location>
        <begin position="1553"/>
        <end position="1572"/>
    </location>
</feature>
<dbReference type="PANTHER" id="PTHR16166">
    <property type="entry name" value="VACUOLAR PROTEIN SORTING-ASSOCIATED PROTEIN VPS13"/>
    <property type="match status" value="1"/>
</dbReference>